<organism evidence="1 2">
    <name type="scientific">Habropoda laboriosa</name>
    <dbReference type="NCBI Taxonomy" id="597456"/>
    <lineage>
        <taxon>Eukaryota</taxon>
        <taxon>Metazoa</taxon>
        <taxon>Ecdysozoa</taxon>
        <taxon>Arthropoda</taxon>
        <taxon>Hexapoda</taxon>
        <taxon>Insecta</taxon>
        <taxon>Pterygota</taxon>
        <taxon>Neoptera</taxon>
        <taxon>Endopterygota</taxon>
        <taxon>Hymenoptera</taxon>
        <taxon>Apocrita</taxon>
        <taxon>Aculeata</taxon>
        <taxon>Apoidea</taxon>
        <taxon>Anthophila</taxon>
        <taxon>Apidae</taxon>
        <taxon>Habropoda</taxon>
    </lineage>
</organism>
<dbReference type="AlphaFoldDB" id="A0A0L7QJZ5"/>
<evidence type="ECO:0000313" key="1">
    <source>
        <dbReference type="EMBL" id="KOC58962.1"/>
    </source>
</evidence>
<dbReference type="Proteomes" id="UP000053825">
    <property type="component" value="Unassembled WGS sequence"/>
</dbReference>
<name>A0A0L7QJZ5_9HYME</name>
<keyword evidence="2" id="KW-1185">Reference proteome</keyword>
<protein>
    <submittedName>
        <fullName evidence="1">Uncharacterized protein</fullName>
    </submittedName>
</protein>
<reference evidence="1 2" key="1">
    <citation type="submission" date="2015-07" db="EMBL/GenBank/DDBJ databases">
        <title>The genome of Habropoda laboriosa.</title>
        <authorList>
            <person name="Pan H."/>
            <person name="Kapheim K."/>
        </authorList>
    </citation>
    <scope>NUCLEOTIDE SEQUENCE [LARGE SCALE GENOMIC DNA]</scope>
    <source>
        <strain evidence="1">0110345459</strain>
    </source>
</reference>
<proteinExistence type="predicted"/>
<accession>A0A0L7QJZ5</accession>
<dbReference type="EMBL" id="KQ414996">
    <property type="protein sequence ID" value="KOC58962.1"/>
    <property type="molecule type" value="Genomic_DNA"/>
</dbReference>
<evidence type="ECO:0000313" key="2">
    <source>
        <dbReference type="Proteomes" id="UP000053825"/>
    </source>
</evidence>
<sequence>MADEHSRSISRAWLKKLQKYGNALSAALPNMGGGGGQAPRYLYYNVWESVIMYAAPIWAAKTLKGANQAA</sequence>
<gene>
    <name evidence="1" type="ORF">WH47_00855</name>
</gene>